<evidence type="ECO:0000313" key="13">
    <source>
        <dbReference type="EMBL" id="TFE84588.1"/>
    </source>
</evidence>
<evidence type="ECO:0000313" key="14">
    <source>
        <dbReference type="Proteomes" id="UP000298246"/>
    </source>
</evidence>
<dbReference type="InterPro" id="IPR003838">
    <property type="entry name" value="ABC3_permease_C"/>
</dbReference>
<organism evidence="13 14">
    <name type="scientific">Paenibacillus athensensis</name>
    <dbReference type="NCBI Taxonomy" id="1967502"/>
    <lineage>
        <taxon>Bacteria</taxon>
        <taxon>Bacillati</taxon>
        <taxon>Bacillota</taxon>
        <taxon>Bacilli</taxon>
        <taxon>Bacillales</taxon>
        <taxon>Paenibacillaceae</taxon>
        <taxon>Paenibacillus</taxon>
    </lineage>
</organism>
<sequence>MSLLELLWRNLLHRKLLSLLAVAAVAVTVALLVVLLLCSRGLETGAASGYGPFELTIGAKGSASQLALNTYYHVGAPTGNVPYAVFEAVSREPEAERAFALTTGDSYNGFPIVGIAPGYFVTRYSDRQLAAGRLYGATGEVVLGAYAAKELHAKLGDTFHGAHGLVAGAADEDGDEEEHRRFAYTVVGILPALHTADDRAVFTTTDYAWQVHHNEHGGEHEVTAILLKPKSLAGAQSLKTKYQNVSNVQAIFTSKAVADVVNVVDTGTGAVKIVTALCVLLAAVTVLLSLTQAVNERKRDVALLRLLGKPRGYIWLTLIGEGLLLTVLGTLLGLLAGHAAGFAGQDAIFAYTGLQIAPGRLLPGEALLAAEACLVGFAASVGPALQAYRMDPLQMFRG</sequence>
<feature type="transmembrane region" description="Helical" evidence="10">
    <location>
        <begin position="16"/>
        <end position="37"/>
    </location>
</feature>
<feature type="transmembrane region" description="Helical" evidence="10">
    <location>
        <begin position="312"/>
        <end position="336"/>
    </location>
</feature>
<gene>
    <name evidence="13" type="ORF">B5M42_19760</name>
</gene>
<reference evidence="13 14" key="1">
    <citation type="submission" date="2017-03" db="EMBL/GenBank/DDBJ databases">
        <title>Isolation of Levoglucosan Utilizing Bacteria.</title>
        <authorList>
            <person name="Arya A.S."/>
        </authorList>
    </citation>
    <scope>NUCLEOTIDE SEQUENCE [LARGE SCALE GENOMIC DNA]</scope>
    <source>
        <strain evidence="13 14">MEC069</strain>
    </source>
</reference>
<dbReference type="InterPro" id="IPR025857">
    <property type="entry name" value="MacB_PCD"/>
</dbReference>
<evidence type="ECO:0000256" key="5">
    <source>
        <dbReference type="ARBA" id="ARBA00022475"/>
    </source>
</evidence>
<accession>A0A4Y8PWZ2</accession>
<evidence type="ECO:0000256" key="7">
    <source>
        <dbReference type="ARBA" id="ARBA00022989"/>
    </source>
</evidence>
<evidence type="ECO:0000256" key="6">
    <source>
        <dbReference type="ARBA" id="ARBA00022692"/>
    </source>
</evidence>
<evidence type="ECO:0000256" key="9">
    <source>
        <dbReference type="ARBA" id="ARBA00024973"/>
    </source>
</evidence>
<dbReference type="GO" id="GO:0005886">
    <property type="term" value="C:plasma membrane"/>
    <property type="evidence" value="ECO:0007669"/>
    <property type="project" value="UniProtKB-SubCell"/>
</dbReference>
<dbReference type="Pfam" id="PF02687">
    <property type="entry name" value="FtsX"/>
    <property type="match status" value="1"/>
</dbReference>
<evidence type="ECO:0000259" key="11">
    <source>
        <dbReference type="Pfam" id="PF02687"/>
    </source>
</evidence>
<keyword evidence="14" id="KW-1185">Reference proteome</keyword>
<name>A0A4Y8PWZ2_9BACL</name>
<dbReference type="AlphaFoldDB" id="A0A4Y8PWZ2"/>
<keyword evidence="8 10" id="KW-0472">Membrane</keyword>
<keyword evidence="5" id="KW-1003">Cell membrane</keyword>
<dbReference type="Proteomes" id="UP000298246">
    <property type="component" value="Unassembled WGS sequence"/>
</dbReference>
<dbReference type="PANTHER" id="PTHR43738">
    <property type="entry name" value="ABC TRANSPORTER, MEMBRANE PROTEIN"/>
    <property type="match status" value="1"/>
</dbReference>
<evidence type="ECO:0000259" key="12">
    <source>
        <dbReference type="Pfam" id="PF12704"/>
    </source>
</evidence>
<keyword evidence="7 10" id="KW-1133">Transmembrane helix</keyword>
<evidence type="ECO:0000256" key="4">
    <source>
        <dbReference type="ARBA" id="ARBA00016962"/>
    </source>
</evidence>
<evidence type="ECO:0000256" key="1">
    <source>
        <dbReference type="ARBA" id="ARBA00004651"/>
    </source>
</evidence>
<proteinExistence type="inferred from homology"/>
<evidence type="ECO:0000256" key="2">
    <source>
        <dbReference type="ARBA" id="ARBA00008697"/>
    </source>
</evidence>
<dbReference type="PANTHER" id="PTHR43738:SF2">
    <property type="entry name" value="ABC TRANSPORTER PERMEASE"/>
    <property type="match status" value="1"/>
</dbReference>
<comment type="subcellular location">
    <subcellularLocation>
        <location evidence="1">Cell membrane</location>
        <topology evidence="1">Multi-pass membrane protein</topology>
    </subcellularLocation>
</comment>
<evidence type="ECO:0000256" key="8">
    <source>
        <dbReference type="ARBA" id="ARBA00023136"/>
    </source>
</evidence>
<comment type="function">
    <text evidence="9">Part of the ABC transporter complex hrt involved in hemin import. Responsible for the translocation of the substrate across the membrane.</text>
</comment>
<comment type="caution">
    <text evidence="13">The sequence shown here is derived from an EMBL/GenBank/DDBJ whole genome shotgun (WGS) entry which is preliminary data.</text>
</comment>
<feature type="domain" description="ABC3 transporter permease C-terminal" evidence="11">
    <location>
        <begin position="273"/>
        <end position="342"/>
    </location>
</feature>
<protein>
    <recommendedName>
        <fullName evidence="4">Putative hemin transport system permease protein HrtB</fullName>
    </recommendedName>
</protein>
<keyword evidence="6 10" id="KW-0812">Transmembrane</keyword>
<dbReference type="Pfam" id="PF12704">
    <property type="entry name" value="MacB_PCD"/>
    <property type="match status" value="1"/>
</dbReference>
<comment type="similarity">
    <text evidence="2">Belongs to the ABC-4 integral membrane protein family. HrtB subfamily.</text>
</comment>
<evidence type="ECO:0000256" key="3">
    <source>
        <dbReference type="ARBA" id="ARBA00011131"/>
    </source>
</evidence>
<feature type="transmembrane region" description="Helical" evidence="10">
    <location>
        <begin position="273"/>
        <end position="291"/>
    </location>
</feature>
<dbReference type="InterPro" id="IPR051125">
    <property type="entry name" value="ABC-4/HrtB_transporter"/>
</dbReference>
<dbReference type="RefSeq" id="WP_134755975.1">
    <property type="nucleotide sequence ID" value="NZ_MYFO02000018.1"/>
</dbReference>
<evidence type="ECO:0000256" key="10">
    <source>
        <dbReference type="SAM" id="Phobius"/>
    </source>
</evidence>
<comment type="subunit">
    <text evidence="3">The complex is composed of two ATP-binding proteins (HrtA), two transmembrane proteins (HrtB) and a solute-binding protein.</text>
</comment>
<feature type="domain" description="MacB-like periplasmic core" evidence="12">
    <location>
        <begin position="18"/>
        <end position="233"/>
    </location>
</feature>
<dbReference type="EMBL" id="MYFO01000033">
    <property type="protein sequence ID" value="TFE84588.1"/>
    <property type="molecule type" value="Genomic_DNA"/>
</dbReference>
<dbReference type="OrthoDB" id="9784014at2"/>